<evidence type="ECO:0008006" key="5">
    <source>
        <dbReference type="Google" id="ProtNLM"/>
    </source>
</evidence>
<dbReference type="RefSeq" id="WP_189267445.1">
    <property type="nucleotide sequence ID" value="NZ_BMML01000023.1"/>
</dbReference>
<evidence type="ECO:0000313" key="4">
    <source>
        <dbReference type="Proteomes" id="UP000653411"/>
    </source>
</evidence>
<comment type="caution">
    <text evidence="3">The sequence shown here is derived from an EMBL/GenBank/DDBJ whole genome shotgun (WGS) entry which is preliminary data.</text>
</comment>
<evidence type="ECO:0000313" key="3">
    <source>
        <dbReference type="EMBL" id="GGN34630.1"/>
    </source>
</evidence>
<organism evidence="3 4">
    <name type="scientific">Streptomyces fuscichromogenes</name>
    <dbReference type="NCBI Taxonomy" id="1324013"/>
    <lineage>
        <taxon>Bacteria</taxon>
        <taxon>Bacillati</taxon>
        <taxon>Actinomycetota</taxon>
        <taxon>Actinomycetes</taxon>
        <taxon>Kitasatosporales</taxon>
        <taxon>Streptomycetaceae</taxon>
        <taxon>Streptomyces</taxon>
    </lineage>
</organism>
<feature type="compositionally biased region" description="Basic and acidic residues" evidence="1">
    <location>
        <begin position="134"/>
        <end position="147"/>
    </location>
</feature>
<proteinExistence type="predicted"/>
<evidence type="ECO:0000256" key="2">
    <source>
        <dbReference type="SAM" id="Phobius"/>
    </source>
</evidence>
<sequence>MTRRTVPDDSWAAEPDPLLALARRELGFYARTGSRARRLHYGTEVGALAATSVTVVAAGLHAPAWLTAVIAGGAVFFTGVRQLFAPGARWVLAARARETLRRAVDRYLLVPEPDRGAADRQALQAVIEEVGDNELREWSEGQGRRPDPPAPAAGA</sequence>
<feature type="transmembrane region" description="Helical" evidence="2">
    <location>
        <begin position="41"/>
        <end position="62"/>
    </location>
</feature>
<dbReference type="NCBIfam" id="NF033634">
    <property type="entry name" value="SLATT_1"/>
    <property type="match status" value="1"/>
</dbReference>
<dbReference type="AlphaFoldDB" id="A0A918CVM1"/>
<accession>A0A918CVM1</accession>
<reference evidence="3" key="1">
    <citation type="journal article" date="2014" name="Int. J. Syst. Evol. Microbiol.">
        <title>Complete genome sequence of Corynebacterium casei LMG S-19264T (=DSM 44701T), isolated from a smear-ripened cheese.</title>
        <authorList>
            <consortium name="US DOE Joint Genome Institute (JGI-PGF)"/>
            <person name="Walter F."/>
            <person name="Albersmeier A."/>
            <person name="Kalinowski J."/>
            <person name="Ruckert C."/>
        </authorList>
    </citation>
    <scope>NUCLEOTIDE SEQUENCE</scope>
    <source>
        <strain evidence="3">CGMCC 4.7110</strain>
    </source>
</reference>
<reference evidence="3" key="2">
    <citation type="submission" date="2020-09" db="EMBL/GenBank/DDBJ databases">
        <authorList>
            <person name="Sun Q."/>
            <person name="Zhou Y."/>
        </authorList>
    </citation>
    <scope>NUCLEOTIDE SEQUENCE</scope>
    <source>
        <strain evidence="3">CGMCC 4.7110</strain>
    </source>
</reference>
<dbReference type="EMBL" id="BMML01000023">
    <property type="protein sequence ID" value="GGN34630.1"/>
    <property type="molecule type" value="Genomic_DNA"/>
</dbReference>
<evidence type="ECO:0000256" key="1">
    <source>
        <dbReference type="SAM" id="MobiDB-lite"/>
    </source>
</evidence>
<feature type="transmembrane region" description="Helical" evidence="2">
    <location>
        <begin position="68"/>
        <end position="92"/>
    </location>
</feature>
<feature type="region of interest" description="Disordered" evidence="1">
    <location>
        <begin position="134"/>
        <end position="155"/>
    </location>
</feature>
<dbReference type="Pfam" id="PF14015">
    <property type="entry name" value="DUF4231"/>
    <property type="match status" value="1"/>
</dbReference>
<dbReference type="InterPro" id="IPR025325">
    <property type="entry name" value="DUF4231"/>
</dbReference>
<keyword evidence="2" id="KW-0812">Transmembrane</keyword>
<keyword evidence="2" id="KW-0472">Membrane</keyword>
<gene>
    <name evidence="3" type="ORF">GCM10011578_075750</name>
</gene>
<dbReference type="Proteomes" id="UP000653411">
    <property type="component" value="Unassembled WGS sequence"/>
</dbReference>
<name>A0A918CVM1_9ACTN</name>
<keyword evidence="2" id="KW-1133">Transmembrane helix</keyword>
<keyword evidence="4" id="KW-1185">Reference proteome</keyword>
<protein>
    <recommendedName>
        <fullName evidence="5">DUF4231 domain-containing protein</fullName>
    </recommendedName>
</protein>